<dbReference type="InterPro" id="IPR003593">
    <property type="entry name" value="AAA+_ATPase"/>
</dbReference>
<keyword evidence="6" id="KW-0677">Repeat</keyword>
<evidence type="ECO:0000256" key="7">
    <source>
        <dbReference type="ARBA" id="ARBA00022741"/>
    </source>
</evidence>
<evidence type="ECO:0000256" key="6">
    <source>
        <dbReference type="ARBA" id="ARBA00022737"/>
    </source>
</evidence>
<dbReference type="RefSeq" id="WP_107395290.1">
    <property type="nucleotide sequence ID" value="NZ_PHHF01000058.1"/>
</dbReference>
<dbReference type="CDD" id="cd03216">
    <property type="entry name" value="ABC_Carb_Monos_I"/>
    <property type="match status" value="1"/>
</dbReference>
<keyword evidence="7" id="KW-0547">Nucleotide-binding</keyword>
<comment type="caution">
    <text evidence="12">The sequence shown here is derived from an EMBL/GenBank/DDBJ whole genome shotgun (WGS) entry which is preliminary data.</text>
</comment>
<dbReference type="AlphaFoldDB" id="A0A2T4HT78"/>
<name>A0A2T4HT78_9SPHN</name>
<proteinExistence type="predicted"/>
<keyword evidence="8 12" id="KW-0067">ATP-binding</keyword>
<dbReference type="Pfam" id="PF00005">
    <property type="entry name" value="ABC_tran"/>
    <property type="match status" value="2"/>
</dbReference>
<evidence type="ECO:0000256" key="1">
    <source>
        <dbReference type="ARBA" id="ARBA00004202"/>
    </source>
</evidence>
<dbReference type="GO" id="GO:0005886">
    <property type="term" value="C:plasma membrane"/>
    <property type="evidence" value="ECO:0007669"/>
    <property type="project" value="UniProtKB-SubCell"/>
</dbReference>
<reference evidence="12 13" key="1">
    <citation type="submission" date="2017-11" db="EMBL/GenBank/DDBJ databases">
        <title>Sphingomonas oleivorans sp. nov., isolated from oil-contaminated soil.</title>
        <authorList>
            <person name="Wang L."/>
            <person name="Chen L."/>
        </authorList>
    </citation>
    <scope>NUCLEOTIDE SEQUENCE [LARGE SCALE GENOMIC DNA]</scope>
    <source>
        <strain evidence="12 13">K101</strain>
    </source>
</reference>
<dbReference type="SMART" id="SM00382">
    <property type="entry name" value="AAA"/>
    <property type="match status" value="2"/>
</dbReference>
<keyword evidence="9" id="KW-1278">Translocase</keyword>
<dbReference type="InterPro" id="IPR003439">
    <property type="entry name" value="ABC_transporter-like_ATP-bd"/>
</dbReference>
<dbReference type="PROSITE" id="PS00211">
    <property type="entry name" value="ABC_TRANSPORTER_1"/>
    <property type="match status" value="1"/>
</dbReference>
<dbReference type="Gene3D" id="3.40.50.300">
    <property type="entry name" value="P-loop containing nucleotide triphosphate hydrolases"/>
    <property type="match status" value="2"/>
</dbReference>
<evidence type="ECO:0000256" key="4">
    <source>
        <dbReference type="ARBA" id="ARBA00022519"/>
    </source>
</evidence>
<gene>
    <name evidence="12" type="primary">araG</name>
    <name evidence="12" type="ORF">CV103_14055</name>
</gene>
<evidence type="ECO:0000313" key="12">
    <source>
        <dbReference type="EMBL" id="PTD18977.1"/>
    </source>
</evidence>
<dbReference type="FunFam" id="3.40.50.300:FF:000127">
    <property type="entry name" value="Ribose import ATP-binding protein RbsA"/>
    <property type="match status" value="1"/>
</dbReference>
<feature type="domain" description="ABC transporter" evidence="11">
    <location>
        <begin position="253"/>
        <end position="498"/>
    </location>
</feature>
<dbReference type="EC" id="3.6.3.17" evidence="12"/>
<evidence type="ECO:0000256" key="9">
    <source>
        <dbReference type="ARBA" id="ARBA00022967"/>
    </source>
</evidence>
<dbReference type="EMBL" id="PHHF01000058">
    <property type="protein sequence ID" value="PTD18977.1"/>
    <property type="molecule type" value="Genomic_DNA"/>
</dbReference>
<dbReference type="InterPro" id="IPR050107">
    <property type="entry name" value="ABC_carbohydrate_import_ATPase"/>
</dbReference>
<dbReference type="PANTHER" id="PTHR43790">
    <property type="entry name" value="CARBOHYDRATE TRANSPORT ATP-BINDING PROTEIN MG119-RELATED"/>
    <property type="match status" value="1"/>
</dbReference>
<keyword evidence="10" id="KW-0472">Membrane</keyword>
<dbReference type="InterPro" id="IPR017871">
    <property type="entry name" value="ABC_transporter-like_CS"/>
</dbReference>
<evidence type="ECO:0000256" key="3">
    <source>
        <dbReference type="ARBA" id="ARBA00022475"/>
    </source>
</evidence>
<keyword evidence="4" id="KW-0997">Cell inner membrane</keyword>
<evidence type="ECO:0000313" key="13">
    <source>
        <dbReference type="Proteomes" id="UP000241206"/>
    </source>
</evidence>
<dbReference type="PANTHER" id="PTHR43790:SF6">
    <property type="entry name" value="ARABINOSE IMPORT ATP-BINDING PROTEIN ARAG"/>
    <property type="match status" value="1"/>
</dbReference>
<evidence type="ECO:0000256" key="8">
    <source>
        <dbReference type="ARBA" id="ARBA00022840"/>
    </source>
</evidence>
<keyword evidence="3" id="KW-1003">Cell membrane</keyword>
<feature type="domain" description="ABC transporter" evidence="11">
    <location>
        <begin position="7"/>
        <end position="242"/>
    </location>
</feature>
<dbReference type="Proteomes" id="UP000241206">
    <property type="component" value="Unassembled WGS sequence"/>
</dbReference>
<organism evidence="12 13">
    <name type="scientific">Edaphosphingomonas fennica</name>
    <dbReference type="NCBI Taxonomy" id="114404"/>
    <lineage>
        <taxon>Bacteria</taxon>
        <taxon>Pseudomonadati</taxon>
        <taxon>Pseudomonadota</taxon>
        <taxon>Alphaproteobacteria</taxon>
        <taxon>Sphingomonadales</taxon>
        <taxon>Rhizorhabdaceae</taxon>
        <taxon>Edaphosphingomonas</taxon>
    </lineage>
</organism>
<comment type="subcellular location">
    <subcellularLocation>
        <location evidence="1">Cell membrane</location>
        <topology evidence="1">Peripheral membrane protein</topology>
    </subcellularLocation>
</comment>
<dbReference type="PROSITE" id="PS50893">
    <property type="entry name" value="ABC_TRANSPORTER_2"/>
    <property type="match status" value="2"/>
</dbReference>
<keyword evidence="12" id="KW-0378">Hydrolase</keyword>
<dbReference type="NCBIfam" id="NF008442">
    <property type="entry name" value="PRK11288.1"/>
    <property type="match status" value="1"/>
</dbReference>
<dbReference type="GO" id="GO:0005524">
    <property type="term" value="F:ATP binding"/>
    <property type="evidence" value="ECO:0007669"/>
    <property type="project" value="UniProtKB-KW"/>
</dbReference>
<accession>A0A2T4HT78</accession>
<evidence type="ECO:0000256" key="10">
    <source>
        <dbReference type="ARBA" id="ARBA00023136"/>
    </source>
</evidence>
<sequence>MSGDILLAYEGVGKRFPGVVALDAVSFSVRAGEVRALMGENGAGKSTLLKILAGEHRPDSGAITIGGEDRIFVSPRDSQAAGIAIIHQELHLAPDMSVAENLLLGAFPACAGFIRRGAMRARAAGILARLGEDIDPDARLGDLSIGKRQMVEIGKALLRDARIIAFDEPTSSLSARETETLKRIIGELRADGRAILYVSHRMEEVFALADSVTVLRDGRHVADYLDMTRLTQDQLIAAMAGRTIADIYDYRPRPLGDVHVEIDAIEGPGLSAPVTLSIRRGEILGMFGLVGAGRSELLKLIYGAERPTAGSIRLDGGRLDASSPRRAIAAGFALCPEDRKGEGIVPLAAVAENIAIARRNLADRRAPFIDRPAETREAGEMIGLMRVKTASPATAIATLSGGNQQKAIIARWLAADARILLMDEPTRGIDVGARSEIYAHIYRLAEAGRTILFASSDMPEVMGIADRIVVMRDGAISGVLARAEATAERLLRLALPDAAPR</sequence>
<evidence type="ECO:0000259" key="11">
    <source>
        <dbReference type="PROSITE" id="PS50893"/>
    </source>
</evidence>
<keyword evidence="13" id="KW-1185">Reference proteome</keyword>
<dbReference type="CDD" id="cd03215">
    <property type="entry name" value="ABC_Carb_Monos_II"/>
    <property type="match status" value="1"/>
</dbReference>
<dbReference type="SUPFAM" id="SSF52540">
    <property type="entry name" value="P-loop containing nucleoside triphosphate hydrolases"/>
    <property type="match status" value="2"/>
</dbReference>
<dbReference type="InterPro" id="IPR027417">
    <property type="entry name" value="P-loop_NTPase"/>
</dbReference>
<protein>
    <submittedName>
        <fullName evidence="12">L-arabinose ABC transporter ATP-binding protein AraG</fullName>
        <ecNumber evidence="12">3.6.3.17</ecNumber>
    </submittedName>
</protein>
<dbReference type="GO" id="GO:0016887">
    <property type="term" value="F:ATP hydrolysis activity"/>
    <property type="evidence" value="ECO:0007669"/>
    <property type="project" value="InterPro"/>
</dbReference>
<evidence type="ECO:0000256" key="2">
    <source>
        <dbReference type="ARBA" id="ARBA00022448"/>
    </source>
</evidence>
<keyword evidence="5" id="KW-0762">Sugar transport</keyword>
<evidence type="ECO:0000256" key="5">
    <source>
        <dbReference type="ARBA" id="ARBA00022597"/>
    </source>
</evidence>
<keyword evidence="2" id="KW-0813">Transport</keyword>